<protein>
    <submittedName>
        <fullName evidence="9">L-glutamate-binding protein /L-aspartate-binding protein</fullName>
    </submittedName>
</protein>
<gene>
    <name evidence="9" type="ORF">SAMN05421779_104330</name>
</gene>
<comment type="similarity">
    <text evidence="2">Belongs to the bacterial solute-binding protein 3 family.</text>
</comment>
<evidence type="ECO:0000259" key="8">
    <source>
        <dbReference type="SMART" id="SM00062"/>
    </source>
</evidence>
<evidence type="ECO:0000256" key="3">
    <source>
        <dbReference type="ARBA" id="ARBA00022448"/>
    </source>
</evidence>
<accession>A0A1N7MT19</accession>
<dbReference type="GO" id="GO:0005576">
    <property type="term" value="C:extracellular region"/>
    <property type="evidence" value="ECO:0007669"/>
    <property type="project" value="TreeGrafter"/>
</dbReference>
<dbReference type="GO" id="GO:0030288">
    <property type="term" value="C:outer membrane-bounded periplasmic space"/>
    <property type="evidence" value="ECO:0007669"/>
    <property type="project" value="TreeGrafter"/>
</dbReference>
<dbReference type="InterPro" id="IPR001638">
    <property type="entry name" value="Solute-binding_3/MltF_N"/>
</dbReference>
<dbReference type="SMART" id="SM00062">
    <property type="entry name" value="PBPb"/>
    <property type="match status" value="1"/>
</dbReference>
<sequence>MTKTILSRVIGLALAASLLSAPAFAEELTGTLKKIKESGTIVLAHRDSSIPFSYLGTDPQQPIGYSHELQLKVVDALKQKLAMPDLKVRYNLVTSQTRIPLVQNGTVDLECGSTTNNIERQQQVDFSVGIFEVGTRLLVNKKSKIKDFPDLAGKNVVTTAGTTSERLLKALDADKGMKMNIISAKDHGEAFLMLESGRAVAFMMDDVLLYGEIAKAKKPADWEVVGTPQSFEIYGCMVRKEDPAFKAVVDQAISDTYKSGEINEIYKRWFQSPVPPKDLNLNFPMSEQLKKLIANPTDKSAEQL</sequence>
<dbReference type="AlphaFoldDB" id="A0A1N7MT19"/>
<feature type="chain" id="PRO_5012930140" evidence="7">
    <location>
        <begin position="26"/>
        <end position="304"/>
    </location>
</feature>
<evidence type="ECO:0000256" key="7">
    <source>
        <dbReference type="SAM" id="SignalP"/>
    </source>
</evidence>
<keyword evidence="3" id="KW-0813">Transport</keyword>
<dbReference type="RefSeq" id="WP_076400759.1">
    <property type="nucleotide sequence ID" value="NZ_FTOA01000004.1"/>
</dbReference>
<feature type="signal peptide" evidence="7">
    <location>
        <begin position="1"/>
        <end position="25"/>
    </location>
</feature>
<evidence type="ECO:0000313" key="9">
    <source>
        <dbReference type="EMBL" id="SIS89202.1"/>
    </source>
</evidence>
<comment type="subcellular location">
    <subcellularLocation>
        <location evidence="1">Periplasm</location>
    </subcellularLocation>
</comment>
<dbReference type="SUPFAM" id="SSF53850">
    <property type="entry name" value="Periplasmic binding protein-like II"/>
    <property type="match status" value="1"/>
</dbReference>
<keyword evidence="4 7" id="KW-0732">Signal</keyword>
<dbReference type="Gene3D" id="3.40.190.10">
    <property type="entry name" value="Periplasmic binding protein-like II"/>
    <property type="match status" value="2"/>
</dbReference>
<evidence type="ECO:0000256" key="2">
    <source>
        <dbReference type="ARBA" id="ARBA00010333"/>
    </source>
</evidence>
<dbReference type="InterPro" id="IPR051455">
    <property type="entry name" value="Bact_solute-bind_prot3"/>
</dbReference>
<dbReference type="GO" id="GO:0006865">
    <property type="term" value="P:amino acid transport"/>
    <property type="evidence" value="ECO:0007669"/>
    <property type="project" value="UniProtKB-KW"/>
</dbReference>
<evidence type="ECO:0000256" key="1">
    <source>
        <dbReference type="ARBA" id="ARBA00004418"/>
    </source>
</evidence>
<keyword evidence="5" id="KW-0574">Periplasm</keyword>
<dbReference type="NCBIfam" id="NF008063">
    <property type="entry name" value="PRK10797.1"/>
    <property type="match status" value="1"/>
</dbReference>
<dbReference type="Proteomes" id="UP000185678">
    <property type="component" value="Unassembled WGS sequence"/>
</dbReference>
<dbReference type="OrthoDB" id="7240770at2"/>
<dbReference type="Pfam" id="PF00497">
    <property type="entry name" value="SBP_bac_3"/>
    <property type="match status" value="1"/>
</dbReference>
<organism evidence="9 10">
    <name type="scientific">Insolitispirillum peregrinum</name>
    <dbReference type="NCBI Taxonomy" id="80876"/>
    <lineage>
        <taxon>Bacteria</taxon>
        <taxon>Pseudomonadati</taxon>
        <taxon>Pseudomonadota</taxon>
        <taxon>Alphaproteobacteria</taxon>
        <taxon>Rhodospirillales</taxon>
        <taxon>Novispirillaceae</taxon>
        <taxon>Insolitispirillum</taxon>
    </lineage>
</organism>
<evidence type="ECO:0000256" key="5">
    <source>
        <dbReference type="ARBA" id="ARBA00022764"/>
    </source>
</evidence>
<keyword evidence="6" id="KW-0029">Amino-acid transport</keyword>
<dbReference type="PANTHER" id="PTHR30085">
    <property type="entry name" value="AMINO ACID ABC TRANSPORTER PERMEASE"/>
    <property type="match status" value="1"/>
</dbReference>
<name>A0A1N7MT19_9PROT</name>
<feature type="domain" description="Solute-binding protein family 3/N-terminal" evidence="8">
    <location>
        <begin position="40"/>
        <end position="273"/>
    </location>
</feature>
<evidence type="ECO:0000313" key="10">
    <source>
        <dbReference type="Proteomes" id="UP000185678"/>
    </source>
</evidence>
<evidence type="ECO:0000256" key="6">
    <source>
        <dbReference type="ARBA" id="ARBA00022970"/>
    </source>
</evidence>
<reference evidence="9 10" key="1">
    <citation type="submission" date="2017-01" db="EMBL/GenBank/DDBJ databases">
        <authorList>
            <person name="Mah S.A."/>
            <person name="Swanson W.J."/>
            <person name="Moy G.W."/>
            <person name="Vacquier V.D."/>
        </authorList>
    </citation>
    <scope>NUCLEOTIDE SEQUENCE [LARGE SCALE GENOMIC DNA]</scope>
    <source>
        <strain evidence="9 10">DSM 11589</strain>
    </source>
</reference>
<dbReference type="PANTHER" id="PTHR30085:SF2">
    <property type="entry name" value="GLUTAMATE_ASPARTATE IMPORT SOLUTE-BINDING PROTEIN"/>
    <property type="match status" value="1"/>
</dbReference>
<evidence type="ECO:0000256" key="4">
    <source>
        <dbReference type="ARBA" id="ARBA00022729"/>
    </source>
</evidence>
<dbReference type="EMBL" id="FTOA01000004">
    <property type="protein sequence ID" value="SIS89202.1"/>
    <property type="molecule type" value="Genomic_DNA"/>
</dbReference>
<dbReference type="FunFam" id="3.40.190.10:FF:000052">
    <property type="entry name" value="Amino acid ABC transporter substrate-binding protein"/>
    <property type="match status" value="1"/>
</dbReference>
<keyword evidence="10" id="KW-1185">Reference proteome</keyword>
<dbReference type="CDD" id="cd13688">
    <property type="entry name" value="PBP2_GltI_DEBP"/>
    <property type="match status" value="1"/>
</dbReference>
<proteinExistence type="inferred from homology"/>
<dbReference type="STRING" id="80876.SAMN05421779_104330"/>